<dbReference type="RefSeq" id="WP_204572029.1">
    <property type="nucleotide sequence ID" value="NZ_JACJLL010000026.1"/>
</dbReference>
<organism evidence="1 2">
    <name type="scientific">Clostridium saudiense</name>
    <dbReference type="NCBI Taxonomy" id="1414720"/>
    <lineage>
        <taxon>Bacteria</taxon>
        <taxon>Bacillati</taxon>
        <taxon>Bacillota</taxon>
        <taxon>Clostridia</taxon>
        <taxon>Eubacteriales</taxon>
        <taxon>Clostridiaceae</taxon>
        <taxon>Clostridium</taxon>
    </lineage>
</organism>
<evidence type="ECO:0000313" key="1">
    <source>
        <dbReference type="EMBL" id="MBM6818880.1"/>
    </source>
</evidence>
<sequence length="178" mass="21631">METIKVNEKEFKIIKLLGKGKGGYSYLVSYDKEKYVVKQIHHEPCEYYQFGNKIEAELSDYNKLYSTGIRMPKMLDIDMKNERILKEFIEGYTIYELALEDKVRPSYIKQIKNMCEILYPLNINIDYFPTNFIVSNELLWYIDYECNDYMEEWNFENWGIKYWSKTPELIEYYNKNKN</sequence>
<protein>
    <recommendedName>
        <fullName evidence="3">Serine/threonine protein kinase</fullName>
    </recommendedName>
</protein>
<keyword evidence="2" id="KW-1185">Reference proteome</keyword>
<accession>A0ABS2FEB3</accession>
<proteinExistence type="predicted"/>
<name>A0ABS2FEB3_9CLOT</name>
<evidence type="ECO:0008006" key="3">
    <source>
        <dbReference type="Google" id="ProtNLM"/>
    </source>
</evidence>
<dbReference type="InterPro" id="IPR011009">
    <property type="entry name" value="Kinase-like_dom_sf"/>
</dbReference>
<dbReference type="SUPFAM" id="SSF56112">
    <property type="entry name" value="Protein kinase-like (PK-like)"/>
    <property type="match status" value="1"/>
</dbReference>
<gene>
    <name evidence="1" type="ORF">H6A19_05945</name>
</gene>
<evidence type="ECO:0000313" key="2">
    <source>
        <dbReference type="Proteomes" id="UP000767334"/>
    </source>
</evidence>
<dbReference type="EMBL" id="JACJLL010000026">
    <property type="protein sequence ID" value="MBM6818880.1"/>
    <property type="molecule type" value="Genomic_DNA"/>
</dbReference>
<dbReference type="Proteomes" id="UP000767334">
    <property type="component" value="Unassembled WGS sequence"/>
</dbReference>
<reference evidence="1 2" key="1">
    <citation type="journal article" date="2021" name="Sci. Rep.">
        <title>The distribution of antibiotic resistance genes in chicken gut microbiota commensals.</title>
        <authorList>
            <person name="Juricova H."/>
            <person name="Matiasovicova J."/>
            <person name="Kubasova T."/>
            <person name="Cejkova D."/>
            <person name="Rychlik I."/>
        </authorList>
    </citation>
    <scope>NUCLEOTIDE SEQUENCE [LARGE SCALE GENOMIC DNA]</scope>
    <source>
        <strain evidence="1 2">An435</strain>
    </source>
</reference>
<comment type="caution">
    <text evidence="1">The sequence shown here is derived from an EMBL/GenBank/DDBJ whole genome shotgun (WGS) entry which is preliminary data.</text>
</comment>